<evidence type="ECO:0000256" key="10">
    <source>
        <dbReference type="SAM" id="MobiDB-lite"/>
    </source>
</evidence>
<evidence type="ECO:0000256" key="9">
    <source>
        <dbReference type="ARBA" id="ARBA00023242"/>
    </source>
</evidence>
<proteinExistence type="inferred from homology"/>
<evidence type="ECO:0000313" key="13">
    <source>
        <dbReference type="Proteomes" id="UP000188320"/>
    </source>
</evidence>
<protein>
    <submittedName>
        <fullName evidence="12">DNA repair endonuclease XPF</fullName>
    </submittedName>
</protein>
<feature type="domain" description="ERCC4" evidence="11">
    <location>
        <begin position="238"/>
        <end position="318"/>
    </location>
</feature>
<dbReference type="PANTHER" id="PTHR10150:SF0">
    <property type="entry name" value="DNA REPAIR ENDONUCLEASE XPF"/>
    <property type="match status" value="1"/>
</dbReference>
<dbReference type="AlphaFoldDB" id="A0A1R1PIE0"/>
<dbReference type="EMBL" id="LSSK01001087">
    <property type="protein sequence ID" value="OMH80751.1"/>
    <property type="molecule type" value="Genomic_DNA"/>
</dbReference>
<evidence type="ECO:0000313" key="12">
    <source>
        <dbReference type="EMBL" id="OMH80751.1"/>
    </source>
</evidence>
<dbReference type="SUPFAM" id="SSF52980">
    <property type="entry name" value="Restriction endonuclease-like"/>
    <property type="match status" value="1"/>
</dbReference>
<feature type="compositionally biased region" description="Polar residues" evidence="10">
    <location>
        <begin position="51"/>
        <end position="62"/>
    </location>
</feature>
<evidence type="ECO:0000259" key="11">
    <source>
        <dbReference type="SMART" id="SM00891"/>
    </source>
</evidence>
<accession>A0A1R1PIE0</accession>
<keyword evidence="7" id="KW-0238">DNA-binding</keyword>
<evidence type="ECO:0000256" key="2">
    <source>
        <dbReference type="ARBA" id="ARBA00010015"/>
    </source>
</evidence>
<comment type="similarity">
    <text evidence="2">Belongs to the XPF family.</text>
</comment>
<evidence type="ECO:0000256" key="5">
    <source>
        <dbReference type="ARBA" id="ARBA00022763"/>
    </source>
</evidence>
<dbReference type="GO" id="GO:0003697">
    <property type="term" value="F:single-stranded DNA binding"/>
    <property type="evidence" value="ECO:0007669"/>
    <property type="project" value="TreeGrafter"/>
</dbReference>
<dbReference type="GO" id="GO:0000712">
    <property type="term" value="P:resolution of meiotic recombination intermediates"/>
    <property type="evidence" value="ECO:0007669"/>
    <property type="project" value="TreeGrafter"/>
</dbReference>
<dbReference type="SUPFAM" id="SSF47781">
    <property type="entry name" value="RuvA domain 2-like"/>
    <property type="match status" value="1"/>
</dbReference>
<dbReference type="Pfam" id="PF02732">
    <property type="entry name" value="ERCC4"/>
    <property type="match status" value="1"/>
</dbReference>
<dbReference type="FunFam" id="3.40.50.10130:FF:000002">
    <property type="entry name" value="DNA repair endonuclease XPF"/>
    <property type="match status" value="1"/>
</dbReference>
<sequence length="459" mass="51157">MVCNEATREQLSGYLSEADDSKKGLNKCMLKSYKEYMENRLIQKNSDDTEASSMGNPAGNSGKNNANKRRRVRKTSDSVSGSSGSSVATFAGVIDIDGGTGEQNSQNETTVDPAYYGVVEAQVVIQAYAGIKNMETLEKYRPTTVIMYSPNTEFIRQLEIYGGNIKKVYFMVYDNSVEEQKYLSQIRKEKTSFETLINEKSSMAIQLVDKGITDSPPPISFVSTENDLQPLHQNKTATVIVDAREFRSALPFALYNKGIMVVPRTLLIGDYVLHDQLCVERKAVPDLIQSLASGRLYSQAGAMREHYKSSALLIEFEPNSLFLGDYYFRTERASQLFPVKLAQLLISYKELRLIWSPSPQFTAKLFLDLKSRFPEPDSHRAEQAGKSSVTLTNNYRSSSLKLLNSLPGLSAGTQSLAVYNLANSSKNFTHLCSLSVKQLSSILDPKLASSLHSFLHHTF</sequence>
<keyword evidence="3" id="KW-0540">Nuclease</keyword>
<dbReference type="GO" id="GO:1901255">
    <property type="term" value="P:nucleotide-excision repair involved in interstrand cross-link repair"/>
    <property type="evidence" value="ECO:0007669"/>
    <property type="project" value="TreeGrafter"/>
</dbReference>
<dbReference type="Proteomes" id="UP000188320">
    <property type="component" value="Unassembled WGS sequence"/>
</dbReference>
<feature type="region of interest" description="Disordered" evidence="10">
    <location>
        <begin position="47"/>
        <end position="85"/>
    </location>
</feature>
<dbReference type="InterPro" id="IPR010994">
    <property type="entry name" value="RuvA_2-like"/>
</dbReference>
<dbReference type="GO" id="GO:0000724">
    <property type="term" value="P:double-strand break repair via homologous recombination"/>
    <property type="evidence" value="ECO:0007669"/>
    <property type="project" value="TreeGrafter"/>
</dbReference>
<organism evidence="12 13">
    <name type="scientific">Zancudomyces culisetae</name>
    <name type="common">Gut fungus</name>
    <name type="synonym">Smittium culisetae</name>
    <dbReference type="NCBI Taxonomy" id="1213189"/>
    <lineage>
        <taxon>Eukaryota</taxon>
        <taxon>Fungi</taxon>
        <taxon>Fungi incertae sedis</taxon>
        <taxon>Zoopagomycota</taxon>
        <taxon>Kickxellomycotina</taxon>
        <taxon>Harpellomycetes</taxon>
        <taxon>Harpellales</taxon>
        <taxon>Legeriomycetaceae</taxon>
        <taxon>Zancudomyces</taxon>
    </lineage>
</organism>
<keyword evidence="5" id="KW-0227">DNA damage</keyword>
<comment type="subcellular location">
    <subcellularLocation>
        <location evidence="1">Nucleus</location>
    </subcellularLocation>
</comment>
<evidence type="ECO:0000256" key="4">
    <source>
        <dbReference type="ARBA" id="ARBA00022759"/>
    </source>
</evidence>
<dbReference type="InterPro" id="IPR047520">
    <property type="entry name" value="XPF_nuclease"/>
</dbReference>
<dbReference type="Gene3D" id="3.40.50.10130">
    <property type="match status" value="1"/>
</dbReference>
<dbReference type="GO" id="GO:0000110">
    <property type="term" value="C:nucleotide-excision repair factor 1 complex"/>
    <property type="evidence" value="ECO:0007669"/>
    <property type="project" value="TreeGrafter"/>
</dbReference>
<gene>
    <name evidence="12" type="ORF">AX774_g5806</name>
</gene>
<evidence type="ECO:0000256" key="6">
    <source>
        <dbReference type="ARBA" id="ARBA00022801"/>
    </source>
</evidence>
<name>A0A1R1PIE0_ZANCU</name>
<dbReference type="InterPro" id="IPR006166">
    <property type="entry name" value="ERCC4_domain"/>
</dbReference>
<dbReference type="GO" id="GO:0003684">
    <property type="term" value="F:damaged DNA binding"/>
    <property type="evidence" value="ECO:0007669"/>
    <property type="project" value="TreeGrafter"/>
</dbReference>
<evidence type="ECO:0000256" key="8">
    <source>
        <dbReference type="ARBA" id="ARBA00023204"/>
    </source>
</evidence>
<evidence type="ECO:0000256" key="3">
    <source>
        <dbReference type="ARBA" id="ARBA00022722"/>
    </source>
</evidence>
<dbReference type="GO" id="GO:0000014">
    <property type="term" value="F:single-stranded DNA endodeoxyribonuclease activity"/>
    <property type="evidence" value="ECO:0007669"/>
    <property type="project" value="TreeGrafter"/>
</dbReference>
<evidence type="ECO:0000256" key="1">
    <source>
        <dbReference type="ARBA" id="ARBA00004123"/>
    </source>
</evidence>
<comment type="caution">
    <text evidence="12">The sequence shown here is derived from an EMBL/GenBank/DDBJ whole genome shotgun (WGS) entry which is preliminary data.</text>
</comment>
<dbReference type="PANTHER" id="PTHR10150">
    <property type="entry name" value="DNA REPAIR ENDONUCLEASE XPF"/>
    <property type="match status" value="1"/>
</dbReference>
<reference evidence="13" key="1">
    <citation type="submission" date="2017-01" db="EMBL/GenBank/DDBJ databases">
        <authorList>
            <person name="Wang Y."/>
            <person name="White M."/>
            <person name="Kvist S."/>
            <person name="Moncalvo J.-M."/>
        </authorList>
    </citation>
    <scope>NUCLEOTIDE SEQUENCE [LARGE SCALE GENOMIC DNA]</scope>
    <source>
        <strain evidence="13">COL-18-3</strain>
    </source>
</reference>
<dbReference type="OrthoDB" id="361020at2759"/>
<dbReference type="CDD" id="cd20078">
    <property type="entry name" value="XPF_nuclease_XPF_euk"/>
    <property type="match status" value="1"/>
</dbReference>
<dbReference type="Gene3D" id="1.10.150.20">
    <property type="entry name" value="5' to 3' exonuclease, C-terminal subdomain"/>
    <property type="match status" value="1"/>
</dbReference>
<keyword evidence="6" id="KW-0378">Hydrolase</keyword>
<dbReference type="SMART" id="SM00891">
    <property type="entry name" value="ERCC4"/>
    <property type="match status" value="1"/>
</dbReference>
<keyword evidence="8" id="KW-0234">DNA repair</keyword>
<evidence type="ECO:0000256" key="7">
    <source>
        <dbReference type="ARBA" id="ARBA00023125"/>
    </source>
</evidence>
<keyword evidence="4 12" id="KW-0255">Endonuclease</keyword>
<dbReference type="InterPro" id="IPR011335">
    <property type="entry name" value="Restrct_endonuc-II-like"/>
</dbReference>
<keyword evidence="13" id="KW-1185">Reference proteome</keyword>
<keyword evidence="9" id="KW-0539">Nucleus</keyword>